<dbReference type="GO" id="GO:0032259">
    <property type="term" value="P:methylation"/>
    <property type="evidence" value="ECO:0007669"/>
    <property type="project" value="UniProtKB-KW"/>
</dbReference>
<keyword evidence="19" id="KW-1185">Reference proteome</keyword>
<evidence type="ECO:0000256" key="15">
    <source>
        <dbReference type="HAMAP-Rule" id="MF_00605"/>
    </source>
</evidence>
<feature type="binding site" evidence="15">
    <location>
        <position position="124"/>
    </location>
    <ligand>
        <name>S-adenosyl-L-methionine</name>
        <dbReference type="ChEBI" id="CHEBI:59789"/>
    </ligand>
</feature>
<gene>
    <name evidence="15" type="primary">trmD</name>
    <name evidence="18" type="ORF">J2S36_000642</name>
</gene>
<dbReference type="InterPro" id="IPR023148">
    <property type="entry name" value="tRNA_m1G_MeTrfase_C_sf"/>
</dbReference>
<comment type="similarity">
    <text evidence="3 15 16">Belongs to the RNA methyltransferase TrmD family.</text>
</comment>
<reference evidence="18 19" key="1">
    <citation type="submission" date="2023-07" db="EMBL/GenBank/DDBJ databases">
        <title>Sequencing the genomes of 1000 actinobacteria strains.</title>
        <authorList>
            <person name="Klenk H.-P."/>
        </authorList>
    </citation>
    <scope>NUCLEOTIDE SEQUENCE [LARGE SCALE GENOMIC DNA]</scope>
    <source>
        <strain evidence="18 19">DSM 15539</strain>
    </source>
</reference>
<evidence type="ECO:0000256" key="11">
    <source>
        <dbReference type="ARBA" id="ARBA00022694"/>
    </source>
</evidence>
<dbReference type="SUPFAM" id="SSF55729">
    <property type="entry name" value="Acyl-CoA N-acyltransferases (Nat)"/>
    <property type="match status" value="1"/>
</dbReference>
<dbReference type="Pfam" id="PF01746">
    <property type="entry name" value="tRNA_m1G_MT"/>
    <property type="match status" value="1"/>
</dbReference>
<keyword evidence="9 15" id="KW-0808">Transferase</keyword>
<evidence type="ECO:0000256" key="13">
    <source>
        <dbReference type="ARBA" id="ARBA00033392"/>
    </source>
</evidence>
<dbReference type="PANTHER" id="PTHR46417:SF1">
    <property type="entry name" value="TRNA (GUANINE-N(1)-)-METHYLTRANSFERASE"/>
    <property type="match status" value="1"/>
</dbReference>
<dbReference type="InterPro" id="IPR016181">
    <property type="entry name" value="Acyl_CoA_acyltransferase"/>
</dbReference>
<dbReference type="Proteomes" id="UP001266099">
    <property type="component" value="Unassembled WGS sequence"/>
</dbReference>
<name>A0ABU1T150_9ACTO</name>
<evidence type="ECO:0000256" key="14">
    <source>
        <dbReference type="ARBA" id="ARBA00047783"/>
    </source>
</evidence>
<evidence type="ECO:0000256" key="10">
    <source>
        <dbReference type="ARBA" id="ARBA00022691"/>
    </source>
</evidence>
<evidence type="ECO:0000256" key="12">
    <source>
        <dbReference type="ARBA" id="ARBA00029736"/>
    </source>
</evidence>
<dbReference type="PANTHER" id="PTHR46417">
    <property type="entry name" value="TRNA (GUANINE-N(1)-)-METHYLTRANSFERASE"/>
    <property type="match status" value="1"/>
</dbReference>
<evidence type="ECO:0000256" key="2">
    <source>
        <dbReference type="ARBA" id="ARBA00004496"/>
    </source>
</evidence>
<evidence type="ECO:0000313" key="19">
    <source>
        <dbReference type="Proteomes" id="UP001266099"/>
    </source>
</evidence>
<dbReference type="NCBIfam" id="TIGR00088">
    <property type="entry name" value="trmD"/>
    <property type="match status" value="1"/>
</dbReference>
<dbReference type="RefSeq" id="WP_309955468.1">
    <property type="nucleotide sequence ID" value="NZ_JAVDUJ010000001.1"/>
</dbReference>
<comment type="function">
    <text evidence="1 15 16">Specifically methylates guanosine-37 in various tRNAs.</text>
</comment>
<evidence type="ECO:0000256" key="4">
    <source>
        <dbReference type="ARBA" id="ARBA00011738"/>
    </source>
</evidence>
<dbReference type="InterPro" id="IPR016009">
    <property type="entry name" value="tRNA_MeTrfase_TRMD/TRM10"/>
</dbReference>
<dbReference type="InterPro" id="IPR029026">
    <property type="entry name" value="tRNA_m1G_MTases_N"/>
</dbReference>
<dbReference type="EC" id="2.1.1.228" evidence="5 15"/>
<comment type="subcellular location">
    <subcellularLocation>
        <location evidence="2 15 16">Cytoplasm</location>
    </subcellularLocation>
</comment>
<evidence type="ECO:0000256" key="9">
    <source>
        <dbReference type="ARBA" id="ARBA00022679"/>
    </source>
</evidence>
<keyword evidence="7 15" id="KW-0963">Cytoplasm</keyword>
<dbReference type="SUPFAM" id="SSF75217">
    <property type="entry name" value="alpha/beta knot"/>
    <property type="match status" value="1"/>
</dbReference>
<evidence type="ECO:0000256" key="7">
    <source>
        <dbReference type="ARBA" id="ARBA00022490"/>
    </source>
</evidence>
<dbReference type="HAMAP" id="MF_00605">
    <property type="entry name" value="TrmD"/>
    <property type="match status" value="1"/>
</dbReference>
<feature type="domain" description="tRNA methyltransferase TRMD/TRM10-type" evidence="17">
    <location>
        <begin position="1"/>
        <end position="244"/>
    </location>
</feature>
<evidence type="ECO:0000256" key="5">
    <source>
        <dbReference type="ARBA" id="ARBA00012807"/>
    </source>
</evidence>
<evidence type="ECO:0000256" key="3">
    <source>
        <dbReference type="ARBA" id="ARBA00007630"/>
    </source>
</evidence>
<dbReference type="InterPro" id="IPR002649">
    <property type="entry name" value="tRNA_m1G_MeTrfase_TrmD"/>
</dbReference>
<evidence type="ECO:0000259" key="17">
    <source>
        <dbReference type="Pfam" id="PF01746"/>
    </source>
</evidence>
<evidence type="ECO:0000313" key="18">
    <source>
        <dbReference type="EMBL" id="MDR6939099.1"/>
    </source>
</evidence>
<keyword evidence="8 15" id="KW-0489">Methyltransferase</keyword>
<proteinExistence type="inferred from homology"/>
<protein>
    <recommendedName>
        <fullName evidence="6 15">tRNA (guanine-N(1)-)-methyltransferase</fullName>
        <ecNumber evidence="5 15">2.1.1.228</ecNumber>
    </recommendedName>
    <alternativeName>
        <fullName evidence="12 15">M1G-methyltransferase</fullName>
    </alternativeName>
    <alternativeName>
        <fullName evidence="13 15">tRNA [GM37] methyltransferase</fullName>
    </alternativeName>
</protein>
<comment type="caution">
    <text evidence="18">The sequence shown here is derived from an EMBL/GenBank/DDBJ whole genome shotgun (WGS) entry which is preliminary data.</text>
</comment>
<dbReference type="GO" id="GO:0052906">
    <property type="term" value="F:tRNA (guanine(37)-N1)-methyltransferase activity"/>
    <property type="evidence" value="ECO:0007669"/>
    <property type="project" value="UniProtKB-EC"/>
</dbReference>
<comment type="subunit">
    <text evidence="4 15 16">Homodimer.</text>
</comment>
<comment type="catalytic activity">
    <reaction evidence="14 15 16">
        <text>guanosine(37) in tRNA + S-adenosyl-L-methionine = N(1)-methylguanosine(37) in tRNA + S-adenosyl-L-homocysteine + H(+)</text>
        <dbReference type="Rhea" id="RHEA:36899"/>
        <dbReference type="Rhea" id="RHEA-COMP:10145"/>
        <dbReference type="Rhea" id="RHEA-COMP:10147"/>
        <dbReference type="ChEBI" id="CHEBI:15378"/>
        <dbReference type="ChEBI" id="CHEBI:57856"/>
        <dbReference type="ChEBI" id="CHEBI:59789"/>
        <dbReference type="ChEBI" id="CHEBI:73542"/>
        <dbReference type="ChEBI" id="CHEBI:74269"/>
        <dbReference type="EC" id="2.1.1.228"/>
    </reaction>
</comment>
<keyword evidence="11 15" id="KW-0819">tRNA processing</keyword>
<organism evidence="18 19">
    <name type="scientific">Arcanobacterium hippocoleae</name>
    <dbReference type="NCBI Taxonomy" id="149017"/>
    <lineage>
        <taxon>Bacteria</taxon>
        <taxon>Bacillati</taxon>
        <taxon>Actinomycetota</taxon>
        <taxon>Actinomycetes</taxon>
        <taxon>Actinomycetales</taxon>
        <taxon>Actinomycetaceae</taxon>
        <taxon>Arcanobacterium</taxon>
    </lineage>
</organism>
<keyword evidence="10 15" id="KW-0949">S-adenosyl-L-methionine</keyword>
<accession>A0ABU1T150</accession>
<evidence type="ECO:0000256" key="6">
    <source>
        <dbReference type="ARBA" id="ARBA00014679"/>
    </source>
</evidence>
<dbReference type="Gene3D" id="3.40.630.30">
    <property type="match status" value="1"/>
</dbReference>
<evidence type="ECO:0000256" key="1">
    <source>
        <dbReference type="ARBA" id="ARBA00002634"/>
    </source>
</evidence>
<evidence type="ECO:0000256" key="8">
    <source>
        <dbReference type="ARBA" id="ARBA00022603"/>
    </source>
</evidence>
<dbReference type="Gene3D" id="1.10.1270.20">
    <property type="entry name" value="tRNA(m1g37)methyltransferase, domain 2"/>
    <property type="match status" value="1"/>
</dbReference>
<evidence type="ECO:0000256" key="16">
    <source>
        <dbReference type="RuleBase" id="RU003464"/>
    </source>
</evidence>
<dbReference type="NCBIfam" id="NF000648">
    <property type="entry name" value="PRK00026.1"/>
    <property type="match status" value="1"/>
</dbReference>
<sequence>MRFDILTIFPEFFDSLALSLVGKAQQRGLIEIGVHNLRDWTFDVHHTVDDTPFGGGAGMVMKADVWGAAIDSLTLQGDDPLAARDFPADPQKIVLAIPSPAGKQLQQADLHRLAQASQVVLACGRYEGIDARIAQYYGAKPDFQVFEFSLGDYVLNGGEVAAIALIEGISRLLPGMVGNPQSLVEESHGAAGLLEYPNYTRPGDFRGIPVPEILTSGNHGAIARWRKDRALERTACSRPDLIEKLNAADLDRKDRSKLAELGWFIAKEELHPVKLKYRRAAVADAFRLSEFAMRTWPDSCPTGMDQTVISQYIAKNLDPSAFEKYLADPLRFLVYVAEVETAGSSVTAGAGEIAAYVLIEITFEQDGVVDAHDGAPVDFAYADIQRDGPLIYLSKFYIARNWRGSGIFKQFANWCFAQTAAVLSDFPQPYIWLLTDIGNRHQQRAYRAIDFAHSGKCQFSIGDVSNTDVTMVRPLNMAK</sequence>
<feature type="binding site" evidence="15">
    <location>
        <begin position="150"/>
        <end position="155"/>
    </location>
    <ligand>
        <name>S-adenosyl-L-methionine</name>
        <dbReference type="ChEBI" id="CHEBI:59789"/>
    </ligand>
</feature>
<dbReference type="EMBL" id="JAVDUJ010000001">
    <property type="protein sequence ID" value="MDR6939099.1"/>
    <property type="molecule type" value="Genomic_DNA"/>
</dbReference>
<dbReference type="CDD" id="cd18080">
    <property type="entry name" value="TrmD-like"/>
    <property type="match status" value="1"/>
</dbReference>
<dbReference type="InterPro" id="IPR029028">
    <property type="entry name" value="Alpha/beta_knot_MTases"/>
</dbReference>
<dbReference type="Gene3D" id="3.40.1280.10">
    <property type="match status" value="1"/>
</dbReference>